<dbReference type="PANTHER" id="PTHR35004:SF6">
    <property type="entry name" value="TRANSPOSASE"/>
    <property type="match status" value="1"/>
</dbReference>
<evidence type="ECO:0000313" key="2">
    <source>
        <dbReference type="EMBL" id="MFC5441687.1"/>
    </source>
</evidence>
<dbReference type="EMBL" id="JBHSMM010000011">
    <property type="protein sequence ID" value="MFC5441687.1"/>
    <property type="molecule type" value="Genomic_DNA"/>
</dbReference>
<protein>
    <submittedName>
        <fullName evidence="2">IS481 family transposase</fullName>
    </submittedName>
</protein>
<evidence type="ECO:0000313" key="3">
    <source>
        <dbReference type="Proteomes" id="UP001596018"/>
    </source>
</evidence>
<dbReference type="NCBIfam" id="NF033577">
    <property type="entry name" value="transpos_IS481"/>
    <property type="match status" value="1"/>
</dbReference>
<gene>
    <name evidence="2" type="ORF">ACFPK0_16885</name>
</gene>
<dbReference type="Pfam" id="PF13683">
    <property type="entry name" value="rve_3"/>
    <property type="match status" value="1"/>
</dbReference>
<proteinExistence type="predicted"/>
<dbReference type="Pfam" id="PF13565">
    <property type="entry name" value="HTH_32"/>
    <property type="match status" value="1"/>
</dbReference>
<sequence length="377" mass="42465">MPWKETTSMTLRTEFTTLAQSHGVTVSELARRFGISRKTAYKWLARANADESLSDRSRRPRSSPTRTDEGVAQALVELRRAHPCWGGRKLHHVLRDRGHPDVPAPSTITHILRRHGLLPERTAGHGGTWTRFEHASPNDLWQMDFKGTIAVGNGRCDPLTVLDDHSRYNLVLRATPDMRSATVQAVLTDTFRRHGLPLRMNMDNGSPWGSPSGHSRGLSELSLWLVRVGIQVSFSTPAHPQTNGKDERFHRSLKAEVVNGRVFHDHAHVQRAFDAWRAIYNTVRPHQGIGMAVPSTRYRPSPRPFPEVLPTIEYSPHDHVVTVQSNGVVKFKGQTLKVSNALRGLPIAFRPDDTQDGVYALYFSHHRLTQVDLRDTA</sequence>
<evidence type="ECO:0000259" key="1">
    <source>
        <dbReference type="PROSITE" id="PS50994"/>
    </source>
</evidence>
<dbReference type="RefSeq" id="WP_377342426.1">
    <property type="nucleotide sequence ID" value="NZ_JALBWS010000004.1"/>
</dbReference>
<organism evidence="2 3">
    <name type="scientific">Rhodanobacter ginsenosidimutans</name>
    <dbReference type="NCBI Taxonomy" id="490571"/>
    <lineage>
        <taxon>Bacteria</taxon>
        <taxon>Pseudomonadati</taxon>
        <taxon>Pseudomonadota</taxon>
        <taxon>Gammaproteobacteria</taxon>
        <taxon>Lysobacterales</taxon>
        <taxon>Rhodanobacteraceae</taxon>
        <taxon>Rhodanobacter</taxon>
    </lineage>
</organism>
<dbReference type="PANTHER" id="PTHR35004">
    <property type="entry name" value="TRANSPOSASE RV3428C-RELATED"/>
    <property type="match status" value="1"/>
</dbReference>
<dbReference type="SUPFAM" id="SSF46689">
    <property type="entry name" value="Homeodomain-like"/>
    <property type="match status" value="1"/>
</dbReference>
<dbReference type="InterPro" id="IPR047656">
    <property type="entry name" value="IS481-like_transpos"/>
</dbReference>
<reference evidence="3" key="1">
    <citation type="journal article" date="2019" name="Int. J. Syst. Evol. Microbiol.">
        <title>The Global Catalogue of Microorganisms (GCM) 10K type strain sequencing project: providing services to taxonomists for standard genome sequencing and annotation.</title>
        <authorList>
            <consortium name="The Broad Institute Genomics Platform"/>
            <consortium name="The Broad Institute Genome Sequencing Center for Infectious Disease"/>
            <person name="Wu L."/>
            <person name="Ma J."/>
        </authorList>
    </citation>
    <scope>NUCLEOTIDE SEQUENCE [LARGE SCALE GENOMIC DNA]</scope>
    <source>
        <strain evidence="3">KACC 12822</strain>
    </source>
</reference>
<keyword evidence="3" id="KW-1185">Reference proteome</keyword>
<name>A0ABW0K0R6_9GAMM</name>
<feature type="domain" description="Integrase catalytic" evidence="1">
    <location>
        <begin position="133"/>
        <end position="302"/>
    </location>
</feature>
<dbReference type="InterPro" id="IPR001584">
    <property type="entry name" value="Integrase_cat-core"/>
</dbReference>
<dbReference type="Gene3D" id="3.30.420.10">
    <property type="entry name" value="Ribonuclease H-like superfamily/Ribonuclease H"/>
    <property type="match status" value="1"/>
</dbReference>
<dbReference type="PROSITE" id="PS50994">
    <property type="entry name" value="INTEGRASE"/>
    <property type="match status" value="1"/>
</dbReference>
<dbReference type="Proteomes" id="UP001596018">
    <property type="component" value="Unassembled WGS sequence"/>
</dbReference>
<dbReference type="InterPro" id="IPR009057">
    <property type="entry name" value="Homeodomain-like_sf"/>
</dbReference>
<dbReference type="InterPro" id="IPR012337">
    <property type="entry name" value="RNaseH-like_sf"/>
</dbReference>
<comment type="caution">
    <text evidence="2">The sequence shown here is derived from an EMBL/GenBank/DDBJ whole genome shotgun (WGS) entry which is preliminary data.</text>
</comment>
<accession>A0ABW0K0R6</accession>
<dbReference type="InterPro" id="IPR036397">
    <property type="entry name" value="RNaseH_sf"/>
</dbReference>
<dbReference type="SUPFAM" id="SSF53098">
    <property type="entry name" value="Ribonuclease H-like"/>
    <property type="match status" value="1"/>
</dbReference>